<dbReference type="GO" id="GO:0005524">
    <property type="term" value="F:ATP binding"/>
    <property type="evidence" value="ECO:0007669"/>
    <property type="project" value="UniProtKB-KW"/>
</dbReference>
<comment type="catalytic activity">
    <reaction evidence="1">
        <text>L-glutamyl-tRNA(Gln) + L-glutamine + ATP + H2O = L-glutaminyl-tRNA(Gln) + L-glutamate + ADP + phosphate + H(+)</text>
        <dbReference type="Rhea" id="RHEA:17521"/>
        <dbReference type="Rhea" id="RHEA-COMP:9681"/>
        <dbReference type="Rhea" id="RHEA-COMP:9684"/>
        <dbReference type="ChEBI" id="CHEBI:15377"/>
        <dbReference type="ChEBI" id="CHEBI:15378"/>
        <dbReference type="ChEBI" id="CHEBI:29985"/>
        <dbReference type="ChEBI" id="CHEBI:30616"/>
        <dbReference type="ChEBI" id="CHEBI:43474"/>
        <dbReference type="ChEBI" id="CHEBI:58359"/>
        <dbReference type="ChEBI" id="CHEBI:78520"/>
        <dbReference type="ChEBI" id="CHEBI:78521"/>
        <dbReference type="ChEBI" id="CHEBI:456216"/>
    </reaction>
</comment>
<evidence type="ECO:0000313" key="2">
    <source>
        <dbReference type="EMBL" id="OGH58874.1"/>
    </source>
</evidence>
<reference evidence="2 3" key="1">
    <citation type="journal article" date="2016" name="Nat. Commun.">
        <title>Thousands of microbial genomes shed light on interconnected biogeochemical processes in an aquifer system.</title>
        <authorList>
            <person name="Anantharaman K."/>
            <person name="Brown C.T."/>
            <person name="Hug L.A."/>
            <person name="Sharon I."/>
            <person name="Castelle C.J."/>
            <person name="Probst A.J."/>
            <person name="Thomas B.C."/>
            <person name="Singh A."/>
            <person name="Wilkins M.J."/>
            <person name="Karaoz U."/>
            <person name="Brodie E.L."/>
            <person name="Williams K.H."/>
            <person name="Hubbard S.S."/>
            <person name="Banfield J.F."/>
        </authorList>
    </citation>
    <scope>NUCLEOTIDE SEQUENCE [LARGE SCALE GENOMIC DNA]</scope>
</reference>
<keyword evidence="1" id="KW-0436">Ligase</keyword>
<dbReference type="SUPFAM" id="SSF141000">
    <property type="entry name" value="Glu-tRNAGln amidotransferase C subunit"/>
    <property type="match status" value="1"/>
</dbReference>
<dbReference type="GO" id="GO:0006412">
    <property type="term" value="P:translation"/>
    <property type="evidence" value="ECO:0007669"/>
    <property type="project" value="UniProtKB-UniRule"/>
</dbReference>
<keyword evidence="1" id="KW-0067">ATP-binding</keyword>
<sequence length="99" mass="11321">MSKLTVEEIEMVADLARLELSDSEKEMYSKQLSVIFDYVDMLDEVNTVDIVETCQVTGLEDVFRDDVVEVSDSEVVKKLIAQFPDKVDNLLKVKQVFDN</sequence>
<dbReference type="Proteomes" id="UP000177067">
    <property type="component" value="Unassembled WGS sequence"/>
</dbReference>
<evidence type="ECO:0000256" key="1">
    <source>
        <dbReference type="HAMAP-Rule" id="MF_00122"/>
    </source>
</evidence>
<protein>
    <recommendedName>
        <fullName evidence="1">Aspartyl/glutamyl-tRNA(Asn/Gln) amidotransferase subunit C</fullName>
        <shortName evidence="1">Asp/Glu-ADT subunit C</shortName>
        <ecNumber evidence="1">6.3.5.-</ecNumber>
    </recommendedName>
</protein>
<keyword evidence="1" id="KW-0648">Protein biosynthesis</keyword>
<organism evidence="2 3">
    <name type="scientific">Candidatus Magasanikbacteria bacterium RIFCSPHIGHO2_01_FULL_33_34</name>
    <dbReference type="NCBI Taxonomy" id="1798671"/>
    <lineage>
        <taxon>Bacteria</taxon>
        <taxon>Candidatus Magasanikiibacteriota</taxon>
    </lineage>
</organism>
<dbReference type="EMBL" id="MFPS01000008">
    <property type="protein sequence ID" value="OGH58874.1"/>
    <property type="molecule type" value="Genomic_DNA"/>
</dbReference>
<dbReference type="EC" id="6.3.5.-" evidence="1"/>
<dbReference type="HAMAP" id="MF_00122">
    <property type="entry name" value="GatC"/>
    <property type="match status" value="1"/>
</dbReference>
<comment type="similarity">
    <text evidence="1">Belongs to the GatC family.</text>
</comment>
<dbReference type="NCBIfam" id="TIGR00135">
    <property type="entry name" value="gatC"/>
    <property type="match status" value="1"/>
</dbReference>
<keyword evidence="1" id="KW-0547">Nucleotide-binding</keyword>
<dbReference type="InterPro" id="IPR036113">
    <property type="entry name" value="Asp/Glu-ADT_sf_sub_c"/>
</dbReference>
<dbReference type="GO" id="GO:0006450">
    <property type="term" value="P:regulation of translational fidelity"/>
    <property type="evidence" value="ECO:0007669"/>
    <property type="project" value="InterPro"/>
</dbReference>
<comment type="catalytic activity">
    <reaction evidence="1">
        <text>L-aspartyl-tRNA(Asn) + L-glutamine + ATP + H2O = L-asparaginyl-tRNA(Asn) + L-glutamate + ADP + phosphate + 2 H(+)</text>
        <dbReference type="Rhea" id="RHEA:14513"/>
        <dbReference type="Rhea" id="RHEA-COMP:9674"/>
        <dbReference type="Rhea" id="RHEA-COMP:9677"/>
        <dbReference type="ChEBI" id="CHEBI:15377"/>
        <dbReference type="ChEBI" id="CHEBI:15378"/>
        <dbReference type="ChEBI" id="CHEBI:29985"/>
        <dbReference type="ChEBI" id="CHEBI:30616"/>
        <dbReference type="ChEBI" id="CHEBI:43474"/>
        <dbReference type="ChEBI" id="CHEBI:58359"/>
        <dbReference type="ChEBI" id="CHEBI:78515"/>
        <dbReference type="ChEBI" id="CHEBI:78516"/>
        <dbReference type="ChEBI" id="CHEBI:456216"/>
    </reaction>
</comment>
<dbReference type="InterPro" id="IPR003837">
    <property type="entry name" value="GatC"/>
</dbReference>
<dbReference type="Gene3D" id="1.10.20.60">
    <property type="entry name" value="Glu-tRNAGln amidotransferase C subunit, N-terminal domain"/>
    <property type="match status" value="1"/>
</dbReference>
<comment type="function">
    <text evidence="1">Allows the formation of correctly charged Asn-tRNA(Asn) or Gln-tRNA(Gln) through the transamidation of misacylated Asp-tRNA(Asn) or Glu-tRNA(Gln) in organisms which lack either or both of asparaginyl-tRNA or glutaminyl-tRNA synthetases. The reaction takes place in the presence of glutamine and ATP through an activated phospho-Asp-tRNA(Asn) or phospho-Glu-tRNA(Gln).</text>
</comment>
<evidence type="ECO:0000313" key="3">
    <source>
        <dbReference type="Proteomes" id="UP000177067"/>
    </source>
</evidence>
<dbReference type="AlphaFoldDB" id="A0A1F6LHT5"/>
<comment type="caution">
    <text evidence="2">The sequence shown here is derived from an EMBL/GenBank/DDBJ whole genome shotgun (WGS) entry which is preliminary data.</text>
</comment>
<gene>
    <name evidence="1" type="primary">gatC</name>
    <name evidence="2" type="ORF">A2725_03950</name>
</gene>
<dbReference type="GO" id="GO:0050566">
    <property type="term" value="F:asparaginyl-tRNA synthase (glutamine-hydrolyzing) activity"/>
    <property type="evidence" value="ECO:0007669"/>
    <property type="project" value="RHEA"/>
</dbReference>
<dbReference type="GO" id="GO:0050567">
    <property type="term" value="F:glutaminyl-tRNA synthase (glutamine-hydrolyzing) activity"/>
    <property type="evidence" value="ECO:0007669"/>
    <property type="project" value="UniProtKB-UniRule"/>
</dbReference>
<proteinExistence type="inferred from homology"/>
<name>A0A1F6LHT5_9BACT</name>
<comment type="subunit">
    <text evidence="1">Heterotrimer of A, B and C subunits.</text>
</comment>
<dbReference type="Pfam" id="PF02686">
    <property type="entry name" value="GatC"/>
    <property type="match status" value="1"/>
</dbReference>
<accession>A0A1F6LHT5</accession>